<dbReference type="InterPro" id="IPR044015">
    <property type="entry name" value="FBPase_C_dom"/>
</dbReference>
<dbReference type="GO" id="GO:0005829">
    <property type="term" value="C:cytosol"/>
    <property type="evidence" value="ECO:0007669"/>
    <property type="project" value="TreeGrafter"/>
</dbReference>
<feature type="domain" description="Fructose-1-6-bisphosphatase class I N-terminal" evidence="11">
    <location>
        <begin position="16"/>
        <end position="171"/>
    </location>
</feature>
<organism evidence="13 14">
    <name type="scientific">Allorhizobium borbori</name>
    <dbReference type="NCBI Taxonomy" id="485907"/>
    <lineage>
        <taxon>Bacteria</taxon>
        <taxon>Pseudomonadati</taxon>
        <taxon>Pseudomonadota</taxon>
        <taxon>Alphaproteobacteria</taxon>
        <taxon>Hyphomicrobiales</taxon>
        <taxon>Rhizobiaceae</taxon>
        <taxon>Rhizobium/Agrobacterium group</taxon>
        <taxon>Allorhizobium</taxon>
    </lineage>
</organism>
<dbReference type="InterPro" id="IPR033391">
    <property type="entry name" value="FBPase_N"/>
</dbReference>
<dbReference type="PIRSF" id="PIRSF000904">
    <property type="entry name" value="FBPtase_SBPase"/>
    <property type="match status" value="1"/>
</dbReference>
<proteinExistence type="inferred from homology"/>
<evidence type="ECO:0000256" key="1">
    <source>
        <dbReference type="ARBA" id="ARBA00001273"/>
    </source>
</evidence>
<dbReference type="NCBIfam" id="NF006779">
    <property type="entry name" value="PRK09293.1-3"/>
    <property type="match status" value="1"/>
</dbReference>
<dbReference type="RefSeq" id="WP_183791714.1">
    <property type="nucleotide sequence ID" value="NZ_JACIDU010000006.1"/>
</dbReference>
<feature type="binding site" evidence="9">
    <location>
        <position position="108"/>
    </location>
    <ligand>
        <name>Mg(2+)</name>
        <dbReference type="ChEBI" id="CHEBI:18420"/>
        <label>2</label>
    </ligand>
</feature>
<keyword evidence="4 9" id="KW-0963">Cytoplasm</keyword>
<dbReference type="GO" id="GO:0006094">
    <property type="term" value="P:gluconeogenesis"/>
    <property type="evidence" value="ECO:0007669"/>
    <property type="project" value="UniProtKB-UniRule"/>
</dbReference>
<dbReference type="AlphaFoldDB" id="A0A7W6K1C8"/>
<evidence type="ECO:0000259" key="11">
    <source>
        <dbReference type="Pfam" id="PF00316"/>
    </source>
</evidence>
<keyword evidence="7 9" id="KW-0460">Magnesium</keyword>
<gene>
    <name evidence="9" type="primary">fbp</name>
    <name evidence="13" type="ORF">GGQ66_001874</name>
</gene>
<dbReference type="GO" id="GO:0006002">
    <property type="term" value="P:fructose 6-phosphate metabolic process"/>
    <property type="evidence" value="ECO:0007669"/>
    <property type="project" value="TreeGrafter"/>
</dbReference>
<evidence type="ECO:0000256" key="7">
    <source>
        <dbReference type="ARBA" id="ARBA00022842"/>
    </source>
</evidence>
<dbReference type="Gene3D" id="3.30.540.10">
    <property type="entry name" value="Fructose-1,6-Bisphosphatase, subunit A, domain 1"/>
    <property type="match status" value="1"/>
</dbReference>
<feature type="binding site" evidence="9">
    <location>
        <position position="86"/>
    </location>
    <ligand>
        <name>Mg(2+)</name>
        <dbReference type="ChEBI" id="CHEBI:18420"/>
        <label>1</label>
    </ligand>
</feature>
<evidence type="ECO:0000313" key="13">
    <source>
        <dbReference type="EMBL" id="MBB4103317.1"/>
    </source>
</evidence>
<feature type="binding site" evidence="9">
    <location>
        <position position="105"/>
    </location>
    <ligand>
        <name>Mg(2+)</name>
        <dbReference type="ChEBI" id="CHEBI:18420"/>
        <label>2</label>
    </ligand>
</feature>
<dbReference type="PIRSF" id="PIRSF500210">
    <property type="entry name" value="FBPtase"/>
    <property type="match status" value="1"/>
</dbReference>
<feature type="binding site" evidence="9">
    <location>
        <position position="105"/>
    </location>
    <ligand>
        <name>Mg(2+)</name>
        <dbReference type="ChEBI" id="CHEBI:18420"/>
        <label>1</label>
    </ligand>
</feature>
<evidence type="ECO:0000256" key="3">
    <source>
        <dbReference type="ARBA" id="ARBA00010941"/>
    </source>
</evidence>
<comment type="caution">
    <text evidence="13">The sequence shown here is derived from an EMBL/GenBank/DDBJ whole genome shotgun (WGS) entry which is preliminary data.</text>
</comment>
<dbReference type="GO" id="GO:0042132">
    <property type="term" value="F:fructose 1,6-bisphosphate 1-phosphatase activity"/>
    <property type="evidence" value="ECO:0007669"/>
    <property type="project" value="UniProtKB-UniRule"/>
</dbReference>
<dbReference type="GO" id="GO:0006000">
    <property type="term" value="P:fructose metabolic process"/>
    <property type="evidence" value="ECO:0007669"/>
    <property type="project" value="TreeGrafter"/>
</dbReference>
<feature type="binding site" evidence="9">
    <location>
        <position position="107"/>
    </location>
    <ligand>
        <name>Mg(2+)</name>
        <dbReference type="ChEBI" id="CHEBI:18420"/>
        <label>1</label>
    </ligand>
</feature>
<keyword evidence="14" id="KW-1185">Reference proteome</keyword>
<dbReference type="HAMAP" id="MF_01855">
    <property type="entry name" value="FBPase_class1"/>
    <property type="match status" value="1"/>
</dbReference>
<evidence type="ECO:0000256" key="5">
    <source>
        <dbReference type="ARBA" id="ARBA00022723"/>
    </source>
</evidence>
<evidence type="ECO:0000256" key="2">
    <source>
        <dbReference type="ARBA" id="ARBA00005215"/>
    </source>
</evidence>
<dbReference type="Pfam" id="PF00316">
    <property type="entry name" value="FBPase"/>
    <property type="match status" value="1"/>
</dbReference>
<feature type="binding site" evidence="9">
    <location>
        <position position="264"/>
    </location>
    <ligand>
        <name>Mg(2+)</name>
        <dbReference type="ChEBI" id="CHEBI:18420"/>
        <label>2</label>
    </ligand>
</feature>
<evidence type="ECO:0000259" key="12">
    <source>
        <dbReference type="Pfam" id="PF18913"/>
    </source>
</evidence>
<dbReference type="GO" id="GO:0005986">
    <property type="term" value="P:sucrose biosynthetic process"/>
    <property type="evidence" value="ECO:0007669"/>
    <property type="project" value="TreeGrafter"/>
</dbReference>
<dbReference type="GO" id="GO:0000287">
    <property type="term" value="F:magnesium ion binding"/>
    <property type="evidence" value="ECO:0007669"/>
    <property type="project" value="UniProtKB-UniRule"/>
</dbReference>
<evidence type="ECO:0000256" key="4">
    <source>
        <dbReference type="ARBA" id="ARBA00022490"/>
    </source>
</evidence>
<name>A0A7W6K1C8_9HYPH</name>
<dbReference type="EC" id="3.1.3.11" evidence="9"/>
<comment type="subunit">
    <text evidence="9">Homotetramer.</text>
</comment>
<comment type="subcellular location">
    <subcellularLocation>
        <location evidence="9">Cytoplasm</location>
    </subcellularLocation>
</comment>
<sequence length="320" mass="34651">MILKQFLNAKRERGFDPDLLELVQTIADATIKISRQLRVAVLHGHVGATEETNVQGEVQKPLDVIADNVFVAACQTSAAVSFAVSEEQDNEIPVSATGKYAVIFDPLDGSSNLDVNVTVGSIVSVIPAKAASELLQPGRNQVFAAYAAYGPSTSLVLTFGDDVDFFSLNADEEYELADADVKIPSGNAEFSINTSRQNLWDKPVQDYIAASLAGEGVYAKRYNMRWVGSMVADIHRIMHRGGIFLYPNDAEIAKKGGRLRLLYEANPMGFLVEAAGGGASTGLVRILDIQPKELHQRVPVILGALDEVEAVERRYAEAKA</sequence>
<dbReference type="CDD" id="cd00354">
    <property type="entry name" value="FBPase"/>
    <property type="match status" value="1"/>
</dbReference>
<dbReference type="InterPro" id="IPR020548">
    <property type="entry name" value="Fructose_bisphosphatase_AS"/>
</dbReference>
<accession>A0A7W6K1C8</accession>
<comment type="similarity">
    <text evidence="3 9 10">Belongs to the FBPase class 1 family.</text>
</comment>
<dbReference type="PANTHER" id="PTHR11556:SF35">
    <property type="entry name" value="SEDOHEPTULOSE-1,7-BISPHOSPHATASE, CHLOROPLASTIC"/>
    <property type="match status" value="1"/>
</dbReference>
<dbReference type="InterPro" id="IPR028343">
    <property type="entry name" value="FBPtase"/>
</dbReference>
<comment type="caution">
    <text evidence="9">Lacks conserved residue(s) required for the propagation of feature annotation.</text>
</comment>
<dbReference type="InterPro" id="IPR000146">
    <property type="entry name" value="FBPase_class-1"/>
</dbReference>
<feature type="domain" description="Fructose-1-6-bisphosphatase class 1 C-terminal" evidence="12">
    <location>
        <begin position="183"/>
        <end position="313"/>
    </location>
</feature>
<evidence type="ECO:0000256" key="6">
    <source>
        <dbReference type="ARBA" id="ARBA00022801"/>
    </source>
</evidence>
<evidence type="ECO:0000313" key="14">
    <source>
        <dbReference type="Proteomes" id="UP000584824"/>
    </source>
</evidence>
<evidence type="ECO:0000256" key="8">
    <source>
        <dbReference type="ARBA" id="ARBA00023277"/>
    </source>
</evidence>
<dbReference type="Proteomes" id="UP000584824">
    <property type="component" value="Unassembled WGS sequence"/>
</dbReference>
<protein>
    <recommendedName>
        <fullName evidence="9">Fructose-1,6-bisphosphatase class 1</fullName>
        <shortName evidence="9">FBPase class 1</shortName>
        <ecNumber evidence="9">3.1.3.11</ecNumber>
    </recommendedName>
    <alternativeName>
        <fullName evidence="9">D-fructose-1,6-bisphosphate 1-phosphohydrolase class 1</fullName>
    </alternativeName>
</protein>
<evidence type="ECO:0000256" key="10">
    <source>
        <dbReference type="RuleBase" id="RU000508"/>
    </source>
</evidence>
<dbReference type="PRINTS" id="PR00115">
    <property type="entry name" value="F16BPHPHTASE"/>
</dbReference>
<evidence type="ECO:0000256" key="9">
    <source>
        <dbReference type="HAMAP-Rule" id="MF_01855"/>
    </source>
</evidence>
<comment type="pathway">
    <text evidence="2">Carbohydrate biosynthesis; Calvin cycle.</text>
</comment>
<dbReference type="GO" id="GO:0030388">
    <property type="term" value="P:fructose 1,6-bisphosphate metabolic process"/>
    <property type="evidence" value="ECO:0007669"/>
    <property type="project" value="TreeGrafter"/>
</dbReference>
<dbReference type="Pfam" id="PF18913">
    <property type="entry name" value="FBPase_C"/>
    <property type="match status" value="1"/>
</dbReference>
<dbReference type="Gene3D" id="3.40.190.80">
    <property type="match status" value="1"/>
</dbReference>
<keyword evidence="5 9" id="KW-0479">Metal-binding</keyword>
<dbReference type="PROSITE" id="PS00124">
    <property type="entry name" value="FBPASE"/>
    <property type="match status" value="1"/>
</dbReference>
<dbReference type="SUPFAM" id="SSF56655">
    <property type="entry name" value="Carbohydrate phosphatase"/>
    <property type="match status" value="1"/>
</dbReference>
<comment type="cofactor">
    <cofactor evidence="9">
        <name>Mg(2+)</name>
        <dbReference type="ChEBI" id="CHEBI:18420"/>
    </cofactor>
    <text evidence="9">Binds 2 magnesium ions per subunit.</text>
</comment>
<reference evidence="13 14" key="1">
    <citation type="submission" date="2020-08" db="EMBL/GenBank/DDBJ databases">
        <title>Genomic Encyclopedia of Type Strains, Phase IV (KMG-IV): sequencing the most valuable type-strain genomes for metagenomic binning, comparative biology and taxonomic classification.</title>
        <authorList>
            <person name="Goeker M."/>
        </authorList>
    </citation>
    <scope>NUCLEOTIDE SEQUENCE [LARGE SCALE GENOMIC DNA]</scope>
    <source>
        <strain evidence="13 14">DSM 26385</strain>
    </source>
</reference>
<dbReference type="EMBL" id="JACIDU010000006">
    <property type="protein sequence ID" value="MBB4103317.1"/>
    <property type="molecule type" value="Genomic_DNA"/>
</dbReference>
<feature type="binding site" evidence="9">
    <location>
        <begin position="108"/>
        <end position="111"/>
    </location>
    <ligand>
        <name>substrate</name>
    </ligand>
</feature>
<keyword evidence="8 9" id="KW-0119">Carbohydrate metabolism</keyword>
<dbReference type="FunFam" id="3.40.190.80:FF:000011">
    <property type="entry name" value="Fructose-1,6-bisphosphatase class 1"/>
    <property type="match status" value="1"/>
</dbReference>
<dbReference type="PANTHER" id="PTHR11556">
    <property type="entry name" value="FRUCTOSE-1,6-BISPHOSPHATASE-RELATED"/>
    <property type="match status" value="1"/>
</dbReference>
<comment type="catalytic activity">
    <reaction evidence="1 9">
        <text>beta-D-fructose 1,6-bisphosphate + H2O = beta-D-fructose 6-phosphate + phosphate</text>
        <dbReference type="Rhea" id="RHEA:11064"/>
        <dbReference type="ChEBI" id="CHEBI:15377"/>
        <dbReference type="ChEBI" id="CHEBI:32966"/>
        <dbReference type="ChEBI" id="CHEBI:43474"/>
        <dbReference type="ChEBI" id="CHEBI:57634"/>
        <dbReference type="EC" id="3.1.3.11"/>
    </reaction>
</comment>
<feature type="binding site" evidence="9">
    <location>
        <position position="193"/>
    </location>
    <ligand>
        <name>substrate</name>
    </ligand>
</feature>
<keyword evidence="6 9" id="KW-0378">Hydrolase</keyword>